<dbReference type="PANTHER" id="PTHR12558">
    <property type="entry name" value="CELL DIVISION CYCLE 16,23,27"/>
    <property type="match status" value="1"/>
</dbReference>
<organism evidence="3 4">
    <name type="scientific">Candidatus Magasanikbacteria bacterium GW2011_GWC2_37_14</name>
    <dbReference type="NCBI Taxonomy" id="1619046"/>
    <lineage>
        <taxon>Bacteria</taxon>
        <taxon>Candidatus Magasanikiibacteriota</taxon>
    </lineage>
</organism>
<dbReference type="EMBL" id="LBSX01000006">
    <property type="protein sequence ID" value="KKQ27719.1"/>
    <property type="molecule type" value="Genomic_DNA"/>
</dbReference>
<dbReference type="SUPFAM" id="SSF48452">
    <property type="entry name" value="TPR-like"/>
    <property type="match status" value="1"/>
</dbReference>
<dbReference type="Pfam" id="PF14559">
    <property type="entry name" value="TPR_19"/>
    <property type="match status" value="1"/>
</dbReference>
<evidence type="ECO:0000256" key="2">
    <source>
        <dbReference type="SAM" id="Phobius"/>
    </source>
</evidence>
<dbReference type="Gene3D" id="1.25.40.10">
    <property type="entry name" value="Tetratricopeptide repeat domain"/>
    <property type="match status" value="1"/>
</dbReference>
<evidence type="ECO:0000313" key="3">
    <source>
        <dbReference type="EMBL" id="KKQ27719.1"/>
    </source>
</evidence>
<proteinExistence type="predicted"/>
<dbReference type="AlphaFoldDB" id="A0A0G0IU94"/>
<protein>
    <submittedName>
        <fullName evidence="3">Tetratricopeptide TPR_2 repeat-containing protein</fullName>
    </submittedName>
</protein>
<keyword evidence="2" id="KW-1133">Transmembrane helix</keyword>
<dbReference type="PANTHER" id="PTHR12558:SF13">
    <property type="entry name" value="CELL DIVISION CYCLE PROTEIN 27 HOMOLOG"/>
    <property type="match status" value="1"/>
</dbReference>
<feature type="repeat" description="TPR" evidence="1">
    <location>
        <begin position="184"/>
        <end position="217"/>
    </location>
</feature>
<keyword evidence="2" id="KW-0812">Transmembrane</keyword>
<dbReference type="PROSITE" id="PS50005">
    <property type="entry name" value="TPR"/>
    <property type="match status" value="4"/>
</dbReference>
<reference evidence="3 4" key="1">
    <citation type="journal article" date="2015" name="Nature">
        <title>rRNA introns, odd ribosomes, and small enigmatic genomes across a large radiation of phyla.</title>
        <authorList>
            <person name="Brown C.T."/>
            <person name="Hug L.A."/>
            <person name="Thomas B.C."/>
            <person name="Sharon I."/>
            <person name="Castelle C.J."/>
            <person name="Singh A."/>
            <person name="Wilkins M.J."/>
            <person name="Williams K.H."/>
            <person name="Banfield J.F."/>
        </authorList>
    </citation>
    <scope>NUCLEOTIDE SEQUENCE [LARGE SCALE GENOMIC DNA]</scope>
</reference>
<dbReference type="SMART" id="SM00028">
    <property type="entry name" value="TPR"/>
    <property type="match status" value="4"/>
</dbReference>
<dbReference type="InterPro" id="IPR019734">
    <property type="entry name" value="TPR_rpt"/>
</dbReference>
<dbReference type="STRING" id="1619046.US42_C0006G0026"/>
<feature type="repeat" description="TPR" evidence="1">
    <location>
        <begin position="150"/>
        <end position="183"/>
    </location>
</feature>
<sequence length="300" mass="34674">MISFFPFILIILGLVILIVIVVRKFPQLSLLDVENIPEVVLENKKDNILKKRLAEKHQETDKARKESFKPLVQNAKNLQLVFRKYVGKIERSVIEYSERRRKNEPQEKKLKKREDLRILLQEGQFAFEQKSFEDAEKKFLSAIKIDPKNFDAYLGLSSVYSAQNNYNEAKETLNFLLQLNSQNETALVKLAEIYEQEGKKEEAIEFYQRAVLVQANRPGLFAKLAELLGQAGKNETALEAISQAVEIEPQNPRYLDMMVMFSVLCGNKKIAEKVYHELRMVNPENQKLAVLKDKIDNMPG</sequence>
<evidence type="ECO:0000256" key="1">
    <source>
        <dbReference type="PROSITE-ProRule" id="PRU00339"/>
    </source>
</evidence>
<feature type="repeat" description="TPR" evidence="1">
    <location>
        <begin position="116"/>
        <end position="149"/>
    </location>
</feature>
<name>A0A0G0IU94_9BACT</name>
<keyword evidence="1" id="KW-0802">TPR repeat</keyword>
<accession>A0A0G0IU94</accession>
<dbReference type="Proteomes" id="UP000034849">
    <property type="component" value="Unassembled WGS sequence"/>
</dbReference>
<keyword evidence="2" id="KW-0472">Membrane</keyword>
<gene>
    <name evidence="3" type="ORF">US42_C0006G0026</name>
</gene>
<dbReference type="InterPro" id="IPR011990">
    <property type="entry name" value="TPR-like_helical_dom_sf"/>
</dbReference>
<comment type="caution">
    <text evidence="3">The sequence shown here is derived from an EMBL/GenBank/DDBJ whole genome shotgun (WGS) entry which is preliminary data.</text>
</comment>
<feature type="repeat" description="TPR" evidence="1">
    <location>
        <begin position="218"/>
        <end position="251"/>
    </location>
</feature>
<dbReference type="Pfam" id="PF13181">
    <property type="entry name" value="TPR_8"/>
    <property type="match status" value="2"/>
</dbReference>
<evidence type="ECO:0000313" key="4">
    <source>
        <dbReference type="Proteomes" id="UP000034849"/>
    </source>
</evidence>
<feature type="transmembrane region" description="Helical" evidence="2">
    <location>
        <begin position="6"/>
        <end position="22"/>
    </location>
</feature>